<keyword evidence="2" id="KW-1133">Transmembrane helix</keyword>
<protein>
    <submittedName>
        <fullName evidence="3">Uncharacterized protein</fullName>
    </submittedName>
</protein>
<gene>
    <name evidence="3" type="ORF">B0H66DRAFT_263963</name>
</gene>
<evidence type="ECO:0000256" key="2">
    <source>
        <dbReference type="SAM" id="Phobius"/>
    </source>
</evidence>
<proteinExistence type="predicted"/>
<evidence type="ECO:0000256" key="1">
    <source>
        <dbReference type="SAM" id="MobiDB-lite"/>
    </source>
</evidence>
<name>A0AAE0I624_9PEZI</name>
<keyword evidence="2" id="KW-0812">Transmembrane</keyword>
<organism evidence="3 4">
    <name type="scientific">Apodospora peruviana</name>
    <dbReference type="NCBI Taxonomy" id="516989"/>
    <lineage>
        <taxon>Eukaryota</taxon>
        <taxon>Fungi</taxon>
        <taxon>Dikarya</taxon>
        <taxon>Ascomycota</taxon>
        <taxon>Pezizomycotina</taxon>
        <taxon>Sordariomycetes</taxon>
        <taxon>Sordariomycetidae</taxon>
        <taxon>Sordariales</taxon>
        <taxon>Lasiosphaeriaceae</taxon>
        <taxon>Apodospora</taxon>
    </lineage>
</organism>
<keyword evidence="4" id="KW-1185">Reference proteome</keyword>
<sequence>MATSSPPPERSKYSPLASSPLNPLPRRHTIAPTTTTEAPSTKFPNNHRRHHTGSVMSPTQRLLRHKAATAWHSATKIRHTLQNSGPETRSHPRPAQQLPHLAADSTRAMEDNEKQQQQQQELDLGLFIVKIPENSTSHETRRIDNSSSNQIGMNSLIVGDDDEKDQWFHRTHGGGDAHVVIDLLGGGRVPVSVSAPAAARLKMSTTVFRHRYRGNTGATRPRVIVVLVLLLCVFCLGGQALLSIYRASAGTPSGAWT</sequence>
<dbReference type="Proteomes" id="UP001283341">
    <property type="component" value="Unassembled WGS sequence"/>
</dbReference>
<keyword evidence="2" id="KW-0472">Membrane</keyword>
<reference evidence="3" key="1">
    <citation type="journal article" date="2023" name="Mol. Phylogenet. Evol.">
        <title>Genome-scale phylogeny and comparative genomics of the fungal order Sordariales.</title>
        <authorList>
            <person name="Hensen N."/>
            <person name="Bonometti L."/>
            <person name="Westerberg I."/>
            <person name="Brannstrom I.O."/>
            <person name="Guillou S."/>
            <person name="Cros-Aarteil S."/>
            <person name="Calhoun S."/>
            <person name="Haridas S."/>
            <person name="Kuo A."/>
            <person name="Mondo S."/>
            <person name="Pangilinan J."/>
            <person name="Riley R."/>
            <person name="LaButti K."/>
            <person name="Andreopoulos B."/>
            <person name="Lipzen A."/>
            <person name="Chen C."/>
            <person name="Yan M."/>
            <person name="Daum C."/>
            <person name="Ng V."/>
            <person name="Clum A."/>
            <person name="Steindorff A."/>
            <person name="Ohm R.A."/>
            <person name="Martin F."/>
            <person name="Silar P."/>
            <person name="Natvig D.O."/>
            <person name="Lalanne C."/>
            <person name="Gautier V."/>
            <person name="Ament-Velasquez S.L."/>
            <person name="Kruys A."/>
            <person name="Hutchinson M.I."/>
            <person name="Powell A.J."/>
            <person name="Barry K."/>
            <person name="Miller A.N."/>
            <person name="Grigoriev I.V."/>
            <person name="Debuchy R."/>
            <person name="Gladieux P."/>
            <person name="Hiltunen Thoren M."/>
            <person name="Johannesson H."/>
        </authorList>
    </citation>
    <scope>NUCLEOTIDE SEQUENCE</scope>
    <source>
        <strain evidence="3">CBS 118394</strain>
    </source>
</reference>
<feature type="region of interest" description="Disordered" evidence="1">
    <location>
        <begin position="1"/>
        <end position="69"/>
    </location>
</feature>
<reference evidence="3" key="2">
    <citation type="submission" date="2023-06" db="EMBL/GenBank/DDBJ databases">
        <authorList>
            <consortium name="Lawrence Berkeley National Laboratory"/>
            <person name="Haridas S."/>
            <person name="Hensen N."/>
            <person name="Bonometti L."/>
            <person name="Westerberg I."/>
            <person name="Brannstrom I.O."/>
            <person name="Guillou S."/>
            <person name="Cros-Aarteil S."/>
            <person name="Calhoun S."/>
            <person name="Kuo A."/>
            <person name="Mondo S."/>
            <person name="Pangilinan J."/>
            <person name="Riley R."/>
            <person name="Labutti K."/>
            <person name="Andreopoulos B."/>
            <person name="Lipzen A."/>
            <person name="Chen C."/>
            <person name="Yanf M."/>
            <person name="Daum C."/>
            <person name="Ng V."/>
            <person name="Clum A."/>
            <person name="Steindorff A."/>
            <person name="Ohm R."/>
            <person name="Martin F."/>
            <person name="Silar P."/>
            <person name="Natvig D."/>
            <person name="Lalanne C."/>
            <person name="Gautier V."/>
            <person name="Ament-Velasquez S.L."/>
            <person name="Kruys A."/>
            <person name="Hutchinson M.I."/>
            <person name="Powell A.J."/>
            <person name="Barry K."/>
            <person name="Miller A.N."/>
            <person name="Grigoriev I.V."/>
            <person name="Debuchy R."/>
            <person name="Gladieux P."/>
            <person name="Thoren M.H."/>
            <person name="Johannesson H."/>
        </authorList>
    </citation>
    <scope>NUCLEOTIDE SEQUENCE</scope>
    <source>
        <strain evidence="3">CBS 118394</strain>
    </source>
</reference>
<evidence type="ECO:0000313" key="4">
    <source>
        <dbReference type="Proteomes" id="UP001283341"/>
    </source>
</evidence>
<feature type="compositionally biased region" description="Polar residues" evidence="1">
    <location>
        <begin position="31"/>
        <end position="44"/>
    </location>
</feature>
<comment type="caution">
    <text evidence="3">The sequence shown here is derived from an EMBL/GenBank/DDBJ whole genome shotgun (WGS) entry which is preliminary data.</text>
</comment>
<feature type="transmembrane region" description="Helical" evidence="2">
    <location>
        <begin position="223"/>
        <end position="245"/>
    </location>
</feature>
<evidence type="ECO:0000313" key="3">
    <source>
        <dbReference type="EMBL" id="KAK3319254.1"/>
    </source>
</evidence>
<dbReference type="EMBL" id="JAUEDM010000004">
    <property type="protein sequence ID" value="KAK3319254.1"/>
    <property type="molecule type" value="Genomic_DNA"/>
</dbReference>
<dbReference type="AlphaFoldDB" id="A0AAE0I624"/>
<accession>A0AAE0I624</accession>